<evidence type="ECO:0000313" key="2">
    <source>
        <dbReference type="Proteomes" id="UP001596996"/>
    </source>
</evidence>
<protein>
    <submittedName>
        <fullName evidence="1">Baseplate J/gp47 family protein</fullName>
    </submittedName>
</protein>
<sequence length="379" mass="42151">MAKLVERGIVIERLDSILERFEQGFKRIYGQSINIDPDTPDGQMIGILGQIKVDLEELSEDVYKQLDPDLATGAWLEQRVAYAGLIRRKASYSYLRSVILTGDPHAEINSLIVSDNNKVRWILDQKVTLNESGAARADFRSEELGAFSLNAHTQLTIETITLGLNSVTTSVDAEIGIEEETDSQLRQRFFKSRARGAINSAEAIEGEISDLLDVKQVIVLENNTSQVDSAQVQPHSINVIVEGGNEADIAKVIYKNKGAGIGLQGNSSVNLMINGKQRIIKFDKATPTDIHVSMILVRYEDFTEIDKDEVKRMLSNVKFKIGEDVSLSRLYSPINTVGGFWVKSLKIGKNADVLNAENIVIKPRELARIQRANIQIEVE</sequence>
<proteinExistence type="predicted"/>
<organism evidence="1 2">
    <name type="scientific">Seminibacterium arietis</name>
    <dbReference type="NCBI Taxonomy" id="1173502"/>
    <lineage>
        <taxon>Bacteria</taxon>
        <taxon>Pseudomonadati</taxon>
        <taxon>Pseudomonadota</taxon>
        <taxon>Gammaproteobacteria</taxon>
        <taxon>Pasteurellales</taxon>
        <taxon>Pasteurellaceae</taxon>
        <taxon>Seminibacterium</taxon>
    </lineage>
</organism>
<accession>A0ABW3I775</accession>
<evidence type="ECO:0000313" key="1">
    <source>
        <dbReference type="EMBL" id="MFD0965254.1"/>
    </source>
</evidence>
<dbReference type="RefSeq" id="WP_380817732.1">
    <property type="nucleotide sequence ID" value="NZ_JBHTJN010000001.1"/>
</dbReference>
<reference evidence="2" key="1">
    <citation type="journal article" date="2019" name="Int. J. Syst. Evol. Microbiol.">
        <title>The Global Catalogue of Microorganisms (GCM) 10K type strain sequencing project: providing services to taxonomists for standard genome sequencing and annotation.</title>
        <authorList>
            <consortium name="The Broad Institute Genomics Platform"/>
            <consortium name="The Broad Institute Genome Sequencing Center for Infectious Disease"/>
            <person name="Wu L."/>
            <person name="Ma J."/>
        </authorList>
    </citation>
    <scope>NUCLEOTIDE SEQUENCE [LARGE SCALE GENOMIC DNA]</scope>
    <source>
        <strain evidence="2">CCUG 61707</strain>
    </source>
</reference>
<keyword evidence="2" id="KW-1185">Reference proteome</keyword>
<name>A0ABW3I775_9PAST</name>
<dbReference type="EMBL" id="JBHTJN010000001">
    <property type="protein sequence ID" value="MFD0965254.1"/>
    <property type="molecule type" value="Genomic_DNA"/>
</dbReference>
<comment type="caution">
    <text evidence="1">The sequence shown here is derived from an EMBL/GenBank/DDBJ whole genome shotgun (WGS) entry which is preliminary data.</text>
</comment>
<gene>
    <name evidence="1" type="ORF">ACFQ02_00015</name>
</gene>
<dbReference type="Proteomes" id="UP001596996">
    <property type="component" value="Unassembled WGS sequence"/>
</dbReference>